<feature type="chain" id="PRO_5003071563" evidence="2">
    <location>
        <begin position="23"/>
        <end position="932"/>
    </location>
</feature>
<feature type="domain" description="GH16" evidence="3">
    <location>
        <begin position="30"/>
        <end position="263"/>
    </location>
</feature>
<dbReference type="InterPro" id="IPR013783">
    <property type="entry name" value="Ig-like_fold"/>
</dbReference>
<comment type="similarity">
    <text evidence="1">Belongs to the glycosyl hydrolase 16 family.</text>
</comment>
<dbReference type="Proteomes" id="UP000000925">
    <property type="component" value="Chromosome"/>
</dbReference>
<dbReference type="HOGENOM" id="CLU_313929_0_0_0"/>
<evidence type="ECO:0000256" key="2">
    <source>
        <dbReference type="SAM" id="SignalP"/>
    </source>
</evidence>
<dbReference type="OrthoDB" id="194430at2"/>
<evidence type="ECO:0000313" key="5">
    <source>
        <dbReference type="Proteomes" id="UP000000925"/>
    </source>
</evidence>
<evidence type="ECO:0000256" key="1">
    <source>
        <dbReference type="ARBA" id="ARBA00006865"/>
    </source>
</evidence>
<dbReference type="CAZy" id="GH16">
    <property type="family name" value="Glycoside Hydrolase Family 16"/>
</dbReference>
<dbReference type="PANTHER" id="PTHR10963:SF55">
    <property type="entry name" value="GLYCOSIDE HYDROLASE FAMILY 16 PROTEIN"/>
    <property type="match status" value="1"/>
</dbReference>
<evidence type="ECO:0000259" key="3">
    <source>
        <dbReference type="PROSITE" id="PS51762"/>
    </source>
</evidence>
<dbReference type="GO" id="GO:0005975">
    <property type="term" value="P:carbohydrate metabolic process"/>
    <property type="evidence" value="ECO:0007669"/>
    <property type="project" value="InterPro"/>
</dbReference>
<dbReference type="eggNOG" id="COG2273">
    <property type="taxonomic scope" value="Bacteria"/>
</dbReference>
<accession>D5EKY4</accession>
<sequence>MSQRLALSCLLLAAVLPLRGQALDPTSDPNVQPGSPTSLNGYRLVWSDEFNGTAVDEVKWKYREGDDSRNFIKSFQTAANNSVSGGLYRCLLKKETMGTKAYTAGGIISREQMRYGYYESSFKVPASRGWHSSFWMMPTNGGGPVIELDVIENDSIHPYEYSVNIHRHQPTPHLQYGAKAISTPDLSANFHTFGCEYTPTAVRYFFNGTLVQEVDATQFEHGDMNIWLTSIGLVYDHQDPIDDTQLPTEAVYDYVRFFELGPHAIVEIFSPEDNGATVPDTATTVELLATVTTVDTVNSPTIQWTKLSGPGEVSFTQANQASTGAQFAEEGLYELVCSATVDGVTNSDSVSISVNAPRTVSFQQGANGYDMVATFIREQNDGRNSGADDEVIVGYHGGAMRGLMRFDLGDLDPNAQIESVELTLYSHAGTGTTSTIELRELTSSFMEGTGSGSSDADGAGTGATWLQRTGDNYSLATVTTSAGTVDGFSTVTCELSASATDYLYVDGGSDPGAATDVLSDQRIDTGVLNLGDSTEFHFNEVLSVSHVIAIIYDASSGIYYDQPGSVSAYDQDGLQVGTSVAIPDLEASSFTSLSLARPSNGSTLAGRGIFGCVVPVADFGGDAESIAMIRLDSTPQANETDVHYVGSALAEGALLTVGVQAIASVTAEEGWDSSGVATVSKNWTTAGGDFAAAMLSSIPGFNTDVEAYHTFASSTAFIAAVQSALSSGEPLDLMLFSPLSEAGTVSSFARFRSDDGSSLDQRPSLSIRYLGDYMPAMDAGMNAITMRSDSVSLSGTGTHANVVQWTQLSGPGTAAFSDANSLNGTVSFSLPGKYRLRLQGSNQDGSGFHDVDVSVIDQEPAVGAMMLRADLFSFDVRHAVTGISYTVQESQDLSAEGWVDLYTVDDLSDPAVIEIPLSSSDERGFYRVVLAP</sequence>
<organism evidence="4 5">
    <name type="scientific">Coraliomargarita akajimensis (strain DSM 45221 / IAM 15411 / JCM 23193 / KCTC 12865 / 04OKA010-24)</name>
    <dbReference type="NCBI Taxonomy" id="583355"/>
    <lineage>
        <taxon>Bacteria</taxon>
        <taxon>Pseudomonadati</taxon>
        <taxon>Verrucomicrobiota</taxon>
        <taxon>Opitutia</taxon>
        <taxon>Puniceicoccales</taxon>
        <taxon>Coraliomargaritaceae</taxon>
        <taxon>Coraliomargarita</taxon>
    </lineage>
</organism>
<name>D5EKY4_CORAD</name>
<dbReference type="InterPro" id="IPR013320">
    <property type="entry name" value="ConA-like_dom_sf"/>
</dbReference>
<keyword evidence="2" id="KW-0732">Signal</keyword>
<protein>
    <submittedName>
        <fullName evidence="4">Glycoside hydrolase family 16</fullName>
    </submittedName>
</protein>
<dbReference type="Gene3D" id="2.60.40.10">
    <property type="entry name" value="Immunoglobulins"/>
    <property type="match status" value="2"/>
</dbReference>
<dbReference type="SUPFAM" id="SSF49899">
    <property type="entry name" value="Concanavalin A-like lectins/glucanases"/>
    <property type="match status" value="1"/>
</dbReference>
<keyword evidence="4" id="KW-0378">Hydrolase</keyword>
<gene>
    <name evidence="4" type="ordered locus">Caka_0057</name>
</gene>
<proteinExistence type="inferred from homology"/>
<dbReference type="Pfam" id="PF00722">
    <property type="entry name" value="Glyco_hydro_16"/>
    <property type="match status" value="1"/>
</dbReference>
<dbReference type="AlphaFoldDB" id="D5EKY4"/>
<dbReference type="RefSeq" id="WP_013041812.1">
    <property type="nucleotide sequence ID" value="NC_014008.1"/>
</dbReference>
<dbReference type="PANTHER" id="PTHR10963">
    <property type="entry name" value="GLYCOSYL HYDROLASE-RELATED"/>
    <property type="match status" value="1"/>
</dbReference>
<dbReference type="KEGG" id="caa:Caka_0057"/>
<dbReference type="STRING" id="583355.Caka_0057"/>
<dbReference type="Gene3D" id="2.60.120.200">
    <property type="match status" value="1"/>
</dbReference>
<dbReference type="GO" id="GO:0004553">
    <property type="term" value="F:hydrolase activity, hydrolyzing O-glycosyl compounds"/>
    <property type="evidence" value="ECO:0007669"/>
    <property type="project" value="InterPro"/>
</dbReference>
<evidence type="ECO:0000313" key="4">
    <source>
        <dbReference type="EMBL" id="ADE53086.1"/>
    </source>
</evidence>
<keyword evidence="5" id="KW-1185">Reference proteome</keyword>
<dbReference type="InterPro" id="IPR000757">
    <property type="entry name" value="Beta-glucanase-like"/>
</dbReference>
<reference evidence="4 5" key="1">
    <citation type="journal article" date="2010" name="Stand. Genomic Sci.">
        <title>Complete genome sequence of Coraliomargarita akajimensis type strain (04OKA010-24).</title>
        <authorList>
            <person name="Mavromatis K."/>
            <person name="Abt B."/>
            <person name="Brambilla E."/>
            <person name="Lapidus A."/>
            <person name="Copeland A."/>
            <person name="Deshpande S."/>
            <person name="Nolan M."/>
            <person name="Lucas S."/>
            <person name="Tice H."/>
            <person name="Cheng J.F."/>
            <person name="Han C."/>
            <person name="Detter J.C."/>
            <person name="Woyke T."/>
            <person name="Goodwin L."/>
            <person name="Pitluck S."/>
            <person name="Held B."/>
            <person name="Brettin T."/>
            <person name="Tapia R."/>
            <person name="Ivanova N."/>
            <person name="Mikhailova N."/>
            <person name="Pati A."/>
            <person name="Liolios K."/>
            <person name="Chen A."/>
            <person name="Palaniappan K."/>
            <person name="Land M."/>
            <person name="Hauser L."/>
            <person name="Chang Y.J."/>
            <person name="Jeffries C.D."/>
            <person name="Rohde M."/>
            <person name="Goker M."/>
            <person name="Bristow J."/>
            <person name="Eisen J.A."/>
            <person name="Markowitz V."/>
            <person name="Hugenholtz P."/>
            <person name="Klenk H.P."/>
            <person name="Kyrpides N.C."/>
        </authorList>
    </citation>
    <scope>NUCLEOTIDE SEQUENCE [LARGE SCALE GENOMIC DNA]</scope>
    <source>
        <strain evidence="5">DSM 45221 / IAM 15411 / JCM 23193 / KCTC 12865</strain>
    </source>
</reference>
<dbReference type="PROSITE" id="PS51762">
    <property type="entry name" value="GH16_2"/>
    <property type="match status" value="1"/>
</dbReference>
<dbReference type="NCBIfam" id="NF033679">
    <property type="entry name" value="DNRLRE_dom"/>
    <property type="match status" value="1"/>
</dbReference>
<dbReference type="InterPro" id="IPR050546">
    <property type="entry name" value="Glycosyl_Hydrlase_16"/>
</dbReference>
<feature type="signal peptide" evidence="2">
    <location>
        <begin position="1"/>
        <end position="22"/>
    </location>
</feature>
<dbReference type="CDD" id="cd08023">
    <property type="entry name" value="GH16_laminarinase_like"/>
    <property type="match status" value="1"/>
</dbReference>
<dbReference type="EMBL" id="CP001998">
    <property type="protein sequence ID" value="ADE53086.1"/>
    <property type="molecule type" value="Genomic_DNA"/>
</dbReference>